<keyword evidence="5" id="KW-1185">Reference proteome</keyword>
<dbReference type="InterPro" id="IPR011009">
    <property type="entry name" value="Kinase-like_dom_sf"/>
</dbReference>
<dbReference type="Gene3D" id="1.10.510.10">
    <property type="entry name" value="Transferase(Phosphotransferase) domain 1"/>
    <property type="match status" value="1"/>
</dbReference>
<evidence type="ECO:0000313" key="5">
    <source>
        <dbReference type="Proteomes" id="UP000649617"/>
    </source>
</evidence>
<accession>A0A812T3H7</accession>
<organism evidence="4 5">
    <name type="scientific">Symbiodinium pilosum</name>
    <name type="common">Dinoflagellate</name>
    <dbReference type="NCBI Taxonomy" id="2952"/>
    <lineage>
        <taxon>Eukaryota</taxon>
        <taxon>Sar</taxon>
        <taxon>Alveolata</taxon>
        <taxon>Dinophyceae</taxon>
        <taxon>Suessiales</taxon>
        <taxon>Symbiodiniaceae</taxon>
        <taxon>Symbiodinium</taxon>
    </lineage>
</organism>
<reference evidence="4" key="1">
    <citation type="submission" date="2021-02" db="EMBL/GenBank/DDBJ databases">
        <authorList>
            <person name="Dougan E. K."/>
            <person name="Rhodes N."/>
            <person name="Thang M."/>
            <person name="Chan C."/>
        </authorList>
    </citation>
    <scope>NUCLEOTIDE SEQUENCE</scope>
</reference>
<keyword evidence="2" id="KW-0067">ATP-binding</keyword>
<dbReference type="PANTHER" id="PTHR47989">
    <property type="entry name" value="OS01G0750732 PROTEIN"/>
    <property type="match status" value="1"/>
</dbReference>
<feature type="region of interest" description="Disordered" evidence="3">
    <location>
        <begin position="349"/>
        <end position="370"/>
    </location>
</feature>
<keyword evidence="1" id="KW-0547">Nucleotide-binding</keyword>
<name>A0A812T3H7_SYMPI</name>
<comment type="caution">
    <text evidence="4">The sequence shown here is derived from an EMBL/GenBank/DDBJ whole genome shotgun (WGS) entry which is preliminary data.</text>
</comment>
<evidence type="ECO:0000313" key="4">
    <source>
        <dbReference type="EMBL" id="CAE7508599.1"/>
    </source>
</evidence>
<dbReference type="AlphaFoldDB" id="A0A812T3H7"/>
<dbReference type="EMBL" id="CAJNIZ010028469">
    <property type="protein sequence ID" value="CAE7508599.1"/>
    <property type="molecule type" value="Genomic_DNA"/>
</dbReference>
<proteinExistence type="predicted"/>
<dbReference type="Proteomes" id="UP000649617">
    <property type="component" value="Unassembled WGS sequence"/>
</dbReference>
<evidence type="ECO:0000256" key="3">
    <source>
        <dbReference type="SAM" id="MobiDB-lite"/>
    </source>
</evidence>
<evidence type="ECO:0000256" key="2">
    <source>
        <dbReference type="ARBA" id="ARBA00022840"/>
    </source>
</evidence>
<dbReference type="PANTHER" id="PTHR47989:SF47">
    <property type="entry name" value="SERINE_THREONINE-PROTEIN KINASE PBL28-RELATED"/>
    <property type="match status" value="1"/>
</dbReference>
<sequence length="370" mass="39289">MAADNEVSEMATSQVAGTVGYSDPLYTRTGVVSESSECYSFGQVLIEILVGRPPAVLAKDGHSCVFLSDELRPKEDRAKTRVLSRLDMRAQWPLCAAAGLATLALLCIHEDADRRPTFLEATDMLRDLTAAAAAQEAAQDGGCRDSAEQQEVCHQAIPLAKPQAILTPGREDSTSGCSPENALKQPEFPQLESAEVLGQLLQHAQHVNRPALQANATGQRSSPSRNYVHPKQGLPLAQVHVRASPVQQHRQQTQALSPGTLMQMSPTAVQVWQPVSPGGPNGPNGPNALQLLQVAACPRPINRPCGPLGAASPHGAHLQMTHAKSMQEMQAESKGIDLGQRASSLAAPVLVGDRHPPGAEEAVEGQTESL</sequence>
<gene>
    <name evidence="4" type="primary">BAM2</name>
    <name evidence="4" type="ORF">SPIL2461_LOCUS13208</name>
</gene>
<protein>
    <submittedName>
        <fullName evidence="4">BAM2 protein</fullName>
    </submittedName>
</protein>
<evidence type="ECO:0000256" key="1">
    <source>
        <dbReference type="ARBA" id="ARBA00022741"/>
    </source>
</evidence>
<dbReference type="OrthoDB" id="1714095at2759"/>
<dbReference type="SUPFAM" id="SSF56112">
    <property type="entry name" value="Protein kinase-like (PK-like)"/>
    <property type="match status" value="1"/>
</dbReference>
<dbReference type="GO" id="GO:0005524">
    <property type="term" value="F:ATP binding"/>
    <property type="evidence" value="ECO:0007669"/>
    <property type="project" value="UniProtKB-KW"/>
</dbReference>